<proteinExistence type="predicted"/>
<name>A0ABT8KYA8_9BACT</name>
<accession>A0ABT8KYA8</accession>
<evidence type="ECO:0000313" key="4">
    <source>
        <dbReference type="Proteomes" id="UP001172083"/>
    </source>
</evidence>
<dbReference type="InterPro" id="IPR016163">
    <property type="entry name" value="Ald_DH_C"/>
</dbReference>
<reference evidence="3" key="1">
    <citation type="submission" date="2023-06" db="EMBL/GenBank/DDBJ databases">
        <title>Genomic of Agaribacillus aureum.</title>
        <authorList>
            <person name="Wang G."/>
        </authorList>
    </citation>
    <scope>NUCLEOTIDE SEQUENCE</scope>
    <source>
        <strain evidence="3">BMA12</strain>
    </source>
</reference>
<comment type="caution">
    <text evidence="3">The sequence shown here is derived from an EMBL/GenBank/DDBJ whole genome shotgun (WGS) entry which is preliminary data.</text>
</comment>
<evidence type="ECO:0000313" key="3">
    <source>
        <dbReference type="EMBL" id="MDN5210432.1"/>
    </source>
</evidence>
<sequence>MEITGKNLIGNQLSAKGSSTFKAINPQNGTELPVLFHEADANEIGEAIALADRAHESYRKLSKDQRAAFLEEIAERLTQMKETIISRCMQETGLPDPRLQGELGRTTNQLKLFASVVREGSWVDARIDTAIPDRQPIPKPDLRHMQLPLGPVGVFGASNFPLAFSVAGGDTASALAAGCTVVFKGHPAHPGTSELVAAAIIDAAKHTGMPEGVFSLVQGRSNDVGGAIVKHAAIKAIGFTGSYAGGKALFDIANQREVPIPVYAEMGSLNPVFILPDALKTKGEEIAGGLFNSLTLGWGQFCTNPGLSFVTKSPESDRFIETLSGKIKASEAAPMLTSQIGAAYEKATSALAADAKVENFAAGSNGSGSHGVVAKMFRTDVEGFMATPEASEEIFGPSGVIVEAGSKEEILKAADQLDGHLTATVFGTEKDIEAFPELFTILEQKAGRVIVNGYPTGVEVSHAMVHGGPFPSTTAPQTTSVGTNAIKRFARPVCYQDFPQSLLPEELKDGNELEIWRMVNGQMTKDPL</sequence>
<dbReference type="InterPro" id="IPR050740">
    <property type="entry name" value="Aldehyde_DH_Superfamily"/>
</dbReference>
<keyword evidence="1" id="KW-0560">Oxidoreductase</keyword>
<dbReference type="InterPro" id="IPR016161">
    <property type="entry name" value="Ald_DH/histidinol_DH"/>
</dbReference>
<dbReference type="CDD" id="cd07129">
    <property type="entry name" value="ALDH_KGSADH"/>
    <property type="match status" value="1"/>
</dbReference>
<dbReference type="PANTHER" id="PTHR43353:SF3">
    <property type="entry name" value="ALDEHYDE DEHYDROGENASE-RELATED"/>
    <property type="match status" value="1"/>
</dbReference>
<dbReference type="Gene3D" id="3.40.309.10">
    <property type="entry name" value="Aldehyde Dehydrogenase, Chain A, domain 2"/>
    <property type="match status" value="1"/>
</dbReference>
<dbReference type="InterPro" id="IPR016162">
    <property type="entry name" value="Ald_DH_N"/>
</dbReference>
<keyword evidence="4" id="KW-1185">Reference proteome</keyword>
<dbReference type="RefSeq" id="WP_346755776.1">
    <property type="nucleotide sequence ID" value="NZ_JAUJEB010000001.1"/>
</dbReference>
<dbReference type="Proteomes" id="UP001172083">
    <property type="component" value="Unassembled WGS sequence"/>
</dbReference>
<gene>
    <name evidence="3" type="ORF">QQ020_00185</name>
</gene>
<evidence type="ECO:0000259" key="2">
    <source>
        <dbReference type="Pfam" id="PF00171"/>
    </source>
</evidence>
<dbReference type="InterPro" id="IPR015590">
    <property type="entry name" value="Aldehyde_DH_dom"/>
</dbReference>
<protein>
    <submittedName>
        <fullName evidence="3">Aldehyde dehydrogenase (NADP(+))</fullName>
    </submittedName>
</protein>
<dbReference type="Gene3D" id="3.40.605.10">
    <property type="entry name" value="Aldehyde Dehydrogenase, Chain A, domain 1"/>
    <property type="match status" value="1"/>
</dbReference>
<dbReference type="Pfam" id="PF00171">
    <property type="entry name" value="Aldedh"/>
    <property type="match status" value="1"/>
</dbReference>
<dbReference type="InterPro" id="IPR044151">
    <property type="entry name" value="ALDH_KGSADH"/>
</dbReference>
<dbReference type="PANTHER" id="PTHR43353">
    <property type="entry name" value="SUCCINATE-SEMIALDEHYDE DEHYDROGENASE, MITOCHONDRIAL"/>
    <property type="match status" value="1"/>
</dbReference>
<organism evidence="3 4">
    <name type="scientific">Agaribacillus aureus</name>
    <dbReference type="NCBI Taxonomy" id="3051825"/>
    <lineage>
        <taxon>Bacteria</taxon>
        <taxon>Pseudomonadati</taxon>
        <taxon>Bacteroidota</taxon>
        <taxon>Cytophagia</taxon>
        <taxon>Cytophagales</taxon>
        <taxon>Splendidivirgaceae</taxon>
        <taxon>Agaribacillus</taxon>
    </lineage>
</organism>
<dbReference type="EMBL" id="JAUJEB010000001">
    <property type="protein sequence ID" value="MDN5210432.1"/>
    <property type="molecule type" value="Genomic_DNA"/>
</dbReference>
<evidence type="ECO:0000256" key="1">
    <source>
        <dbReference type="ARBA" id="ARBA00023002"/>
    </source>
</evidence>
<dbReference type="SUPFAM" id="SSF53720">
    <property type="entry name" value="ALDH-like"/>
    <property type="match status" value="1"/>
</dbReference>
<feature type="domain" description="Aldehyde dehydrogenase" evidence="2">
    <location>
        <begin position="18"/>
        <end position="468"/>
    </location>
</feature>